<proteinExistence type="predicted"/>
<dbReference type="AlphaFoldDB" id="A0A834XPD9"/>
<evidence type="ECO:0000313" key="3">
    <source>
        <dbReference type="Proteomes" id="UP000639338"/>
    </source>
</evidence>
<sequence>MAFIEVQNLSNRCLTSSVFLREKKKKKKSNGKWWKRFVCVCVCIYCVNFYAGLFPILQFCRKKNLLILIKRVLKLVNINLNYIKFVLILERVFN</sequence>
<keyword evidence="1" id="KW-0812">Transmembrane</keyword>
<comment type="caution">
    <text evidence="2">The sequence shown here is derived from an EMBL/GenBank/DDBJ whole genome shotgun (WGS) entry which is preliminary data.</text>
</comment>
<accession>A0A834XPD9</accession>
<feature type="transmembrane region" description="Helical" evidence="1">
    <location>
        <begin position="33"/>
        <end position="57"/>
    </location>
</feature>
<protein>
    <submittedName>
        <fullName evidence="2">Uncharacterized protein</fullName>
    </submittedName>
</protein>
<keyword evidence="3" id="KW-1185">Reference proteome</keyword>
<reference evidence="2 3" key="1">
    <citation type="submission" date="2020-08" db="EMBL/GenBank/DDBJ databases">
        <title>Aphidius gifuensis genome sequencing and assembly.</title>
        <authorList>
            <person name="Du Z."/>
        </authorList>
    </citation>
    <scope>NUCLEOTIDE SEQUENCE [LARGE SCALE GENOMIC DNA]</scope>
    <source>
        <strain evidence="2">YNYX2018</strain>
        <tissue evidence="2">Adults</tissue>
    </source>
</reference>
<dbReference type="EMBL" id="JACMRX010000005">
    <property type="protein sequence ID" value="KAF7989005.1"/>
    <property type="molecule type" value="Genomic_DNA"/>
</dbReference>
<organism evidence="2 3">
    <name type="scientific">Aphidius gifuensis</name>
    <name type="common">Parasitoid wasp</name>
    <dbReference type="NCBI Taxonomy" id="684658"/>
    <lineage>
        <taxon>Eukaryota</taxon>
        <taxon>Metazoa</taxon>
        <taxon>Ecdysozoa</taxon>
        <taxon>Arthropoda</taxon>
        <taxon>Hexapoda</taxon>
        <taxon>Insecta</taxon>
        <taxon>Pterygota</taxon>
        <taxon>Neoptera</taxon>
        <taxon>Endopterygota</taxon>
        <taxon>Hymenoptera</taxon>
        <taxon>Apocrita</taxon>
        <taxon>Ichneumonoidea</taxon>
        <taxon>Braconidae</taxon>
        <taxon>Aphidiinae</taxon>
        <taxon>Aphidius</taxon>
    </lineage>
</organism>
<dbReference type="Proteomes" id="UP000639338">
    <property type="component" value="Unassembled WGS sequence"/>
</dbReference>
<name>A0A834XPD9_APHGI</name>
<keyword evidence="1" id="KW-1133">Transmembrane helix</keyword>
<evidence type="ECO:0000256" key="1">
    <source>
        <dbReference type="SAM" id="Phobius"/>
    </source>
</evidence>
<evidence type="ECO:0000313" key="2">
    <source>
        <dbReference type="EMBL" id="KAF7989005.1"/>
    </source>
</evidence>
<gene>
    <name evidence="2" type="ORF">HCN44_007315</name>
</gene>
<keyword evidence="1" id="KW-0472">Membrane</keyword>